<comment type="caution">
    <text evidence="2">The sequence shown here is derived from an EMBL/GenBank/DDBJ whole genome shotgun (WGS) entry which is preliminary data.</text>
</comment>
<dbReference type="Proteomes" id="UP001501525">
    <property type="component" value="Unassembled WGS sequence"/>
</dbReference>
<dbReference type="RefSeq" id="WP_345096303.1">
    <property type="nucleotide sequence ID" value="NZ_BAABIY010000012.1"/>
</dbReference>
<evidence type="ECO:0000313" key="3">
    <source>
        <dbReference type="Proteomes" id="UP001501525"/>
    </source>
</evidence>
<proteinExistence type="predicted"/>
<dbReference type="EMBL" id="BAABIY010000012">
    <property type="protein sequence ID" value="GAA5095707.1"/>
    <property type="molecule type" value="Genomic_DNA"/>
</dbReference>
<feature type="transmembrane region" description="Helical" evidence="1">
    <location>
        <begin position="6"/>
        <end position="24"/>
    </location>
</feature>
<evidence type="ECO:0000313" key="2">
    <source>
        <dbReference type="EMBL" id="GAA5095707.1"/>
    </source>
</evidence>
<name>A0ABP9MIE6_9HYPH</name>
<protein>
    <recommendedName>
        <fullName evidence="4">Phage related protein</fullName>
    </recommendedName>
</protein>
<accession>A0ABP9MIE6</accession>
<keyword evidence="3" id="KW-1185">Reference proteome</keyword>
<gene>
    <name evidence="2" type="ORF">GCM10023260_03860</name>
</gene>
<evidence type="ECO:0000256" key="1">
    <source>
        <dbReference type="SAM" id="Phobius"/>
    </source>
</evidence>
<organism evidence="2 3">
    <name type="scientific">Bartonella acomydis</name>
    <dbReference type="NCBI Taxonomy" id="686234"/>
    <lineage>
        <taxon>Bacteria</taxon>
        <taxon>Pseudomonadati</taxon>
        <taxon>Pseudomonadota</taxon>
        <taxon>Alphaproteobacteria</taxon>
        <taxon>Hyphomicrobiales</taxon>
        <taxon>Bartonellaceae</taxon>
        <taxon>Bartonella</taxon>
    </lineage>
</organism>
<evidence type="ECO:0008006" key="4">
    <source>
        <dbReference type="Google" id="ProtNLM"/>
    </source>
</evidence>
<keyword evidence="1" id="KW-0472">Membrane</keyword>
<sequence length="116" mass="13607">MGEAIIVIGGIFIAGSIIYNLWLADHQEKQLSKQFEQLCGREIVIYQNIIAQEEQRLFQKTRRIPKEWIKKWNQEVRHWERGVLEIKSPKQWPPSKSSGPWPLMVKDICMQGYGNA</sequence>
<reference evidence="3" key="1">
    <citation type="journal article" date="2019" name="Int. J. Syst. Evol. Microbiol.">
        <title>The Global Catalogue of Microorganisms (GCM) 10K type strain sequencing project: providing services to taxonomists for standard genome sequencing and annotation.</title>
        <authorList>
            <consortium name="The Broad Institute Genomics Platform"/>
            <consortium name="The Broad Institute Genome Sequencing Center for Infectious Disease"/>
            <person name="Wu L."/>
            <person name="Ma J."/>
        </authorList>
    </citation>
    <scope>NUCLEOTIDE SEQUENCE [LARGE SCALE GENOMIC DNA]</scope>
    <source>
        <strain evidence="3">JCM 17706</strain>
    </source>
</reference>
<keyword evidence="1" id="KW-0812">Transmembrane</keyword>
<keyword evidence="1" id="KW-1133">Transmembrane helix</keyword>